<sequence length="105" mass="11757">MRNHSQPATEAPPVPPVRSFWDAVASSDDEWDLDEEVEFEDGDIVFVDSEIGQGIEFSETFKTRLDKQWSNSVGLRGSPHSCCGLGAVRRPRSLLVPPQNSWCPR</sequence>
<keyword evidence="2" id="KW-1185">Reference proteome</keyword>
<proteinExistence type="predicted"/>
<evidence type="ECO:0000313" key="2">
    <source>
        <dbReference type="Proteomes" id="UP001141552"/>
    </source>
</evidence>
<comment type="caution">
    <text evidence="1">The sequence shown here is derived from an EMBL/GenBank/DDBJ whole genome shotgun (WGS) entry which is preliminary data.</text>
</comment>
<organism evidence="1 2">
    <name type="scientific">Turnera subulata</name>
    <dbReference type="NCBI Taxonomy" id="218843"/>
    <lineage>
        <taxon>Eukaryota</taxon>
        <taxon>Viridiplantae</taxon>
        <taxon>Streptophyta</taxon>
        <taxon>Embryophyta</taxon>
        <taxon>Tracheophyta</taxon>
        <taxon>Spermatophyta</taxon>
        <taxon>Magnoliopsida</taxon>
        <taxon>eudicotyledons</taxon>
        <taxon>Gunneridae</taxon>
        <taxon>Pentapetalae</taxon>
        <taxon>rosids</taxon>
        <taxon>fabids</taxon>
        <taxon>Malpighiales</taxon>
        <taxon>Passifloraceae</taxon>
        <taxon>Turnera</taxon>
    </lineage>
</organism>
<dbReference type="EMBL" id="JAKUCV010005827">
    <property type="protein sequence ID" value="KAJ4829700.1"/>
    <property type="molecule type" value="Genomic_DNA"/>
</dbReference>
<gene>
    <name evidence="1" type="ORF">Tsubulata_023623</name>
</gene>
<accession>A0A9Q0FFC5</accession>
<name>A0A9Q0FFC5_9ROSI</name>
<protein>
    <submittedName>
        <fullName evidence="1">Uncharacterized protein</fullName>
    </submittedName>
</protein>
<dbReference type="Proteomes" id="UP001141552">
    <property type="component" value="Unassembled WGS sequence"/>
</dbReference>
<reference evidence="1" key="1">
    <citation type="submission" date="2022-02" db="EMBL/GenBank/DDBJ databases">
        <authorList>
            <person name="Henning P.M."/>
            <person name="McCubbin A.G."/>
            <person name="Shore J.S."/>
        </authorList>
    </citation>
    <scope>NUCLEOTIDE SEQUENCE</scope>
    <source>
        <strain evidence="1">F60SS</strain>
        <tissue evidence="1">Leaves</tissue>
    </source>
</reference>
<evidence type="ECO:0000313" key="1">
    <source>
        <dbReference type="EMBL" id="KAJ4829700.1"/>
    </source>
</evidence>
<dbReference type="AlphaFoldDB" id="A0A9Q0FFC5"/>
<reference evidence="1" key="2">
    <citation type="journal article" date="2023" name="Plants (Basel)">
        <title>Annotation of the Turnera subulata (Passifloraceae) Draft Genome Reveals the S-Locus Evolved after the Divergence of Turneroideae from Passifloroideae in a Stepwise Manner.</title>
        <authorList>
            <person name="Henning P.M."/>
            <person name="Roalson E.H."/>
            <person name="Mir W."/>
            <person name="McCubbin A.G."/>
            <person name="Shore J.S."/>
        </authorList>
    </citation>
    <scope>NUCLEOTIDE SEQUENCE</scope>
    <source>
        <strain evidence="1">F60SS</strain>
    </source>
</reference>